<dbReference type="Gene3D" id="1.10.10.60">
    <property type="entry name" value="Homeodomain-like"/>
    <property type="match status" value="1"/>
</dbReference>
<dbReference type="AlphaFoldDB" id="A0A2J7ZIN4"/>
<protein>
    <recommendedName>
        <fullName evidence="1">DNA-directed RNA polymerases I, II, and III subunit RPABC5</fullName>
    </recommendedName>
</protein>
<dbReference type="GO" id="GO:0000428">
    <property type="term" value="C:DNA-directed RNA polymerase complex"/>
    <property type="evidence" value="ECO:0007669"/>
    <property type="project" value="UniProtKB-KW"/>
</dbReference>
<reference evidence="6 9" key="1">
    <citation type="journal article" date="2017" name="Mol. Biol. Evol.">
        <title>The 4-celled Tetrabaena socialis nuclear genome reveals the essential components for genetic control of cell number at the origin of multicellularity in the volvocine lineage.</title>
        <authorList>
            <person name="Featherston J."/>
            <person name="Arakaki Y."/>
            <person name="Hanschen E.R."/>
            <person name="Ferris P.J."/>
            <person name="Michod R.E."/>
            <person name="Olson B.J.S.C."/>
            <person name="Nozaki H."/>
            <person name="Durand P.M."/>
        </authorList>
    </citation>
    <scope>NUCLEOTIDE SEQUENCE [LARGE SCALE GENOMIC DNA]</scope>
    <source>
        <strain evidence="6 9">NIES-571</strain>
    </source>
</reference>
<proteinExistence type="predicted"/>
<evidence type="ECO:0000256" key="3">
    <source>
        <dbReference type="ARBA" id="ARBA00022723"/>
    </source>
</evidence>
<keyword evidence="5" id="KW-0804">Transcription</keyword>
<evidence type="ECO:0000313" key="6">
    <source>
        <dbReference type="EMBL" id="PNH00129.1"/>
    </source>
</evidence>
<dbReference type="EMBL" id="PGGS01000882">
    <property type="protein sequence ID" value="PNH01474.1"/>
    <property type="molecule type" value="Genomic_DNA"/>
</dbReference>
<dbReference type="GO" id="GO:0003677">
    <property type="term" value="F:DNA binding"/>
    <property type="evidence" value="ECO:0007669"/>
    <property type="project" value="InterPro"/>
</dbReference>
<dbReference type="Proteomes" id="UP000236333">
    <property type="component" value="Unassembled WGS sequence"/>
</dbReference>
<evidence type="ECO:0000256" key="1">
    <source>
        <dbReference type="ARBA" id="ARBA00020813"/>
    </source>
</evidence>
<dbReference type="PANTHER" id="PTHR23431">
    <property type="entry name" value="DNA-DIRECTED RNA POLYMERASES I, II, AND III SUBUNIT RPABC5 FAMILY MEMBER"/>
    <property type="match status" value="1"/>
</dbReference>
<accession>A0A2J7ZIN4</accession>
<name>A0A2J7ZIN4_9CHLO</name>
<evidence type="ECO:0000256" key="5">
    <source>
        <dbReference type="ARBA" id="ARBA00023163"/>
    </source>
</evidence>
<keyword evidence="9" id="KW-1185">Reference proteome</keyword>
<dbReference type="GO" id="GO:0008270">
    <property type="term" value="F:zinc ion binding"/>
    <property type="evidence" value="ECO:0007669"/>
    <property type="project" value="TreeGrafter"/>
</dbReference>
<keyword evidence="4" id="KW-0862">Zinc</keyword>
<dbReference type="SUPFAM" id="SSF46924">
    <property type="entry name" value="RNA polymerase subunit RPB10"/>
    <property type="match status" value="1"/>
</dbReference>
<organism evidence="6 9">
    <name type="scientific">Tetrabaena socialis</name>
    <dbReference type="NCBI Taxonomy" id="47790"/>
    <lineage>
        <taxon>Eukaryota</taxon>
        <taxon>Viridiplantae</taxon>
        <taxon>Chlorophyta</taxon>
        <taxon>core chlorophytes</taxon>
        <taxon>Chlorophyceae</taxon>
        <taxon>CS clade</taxon>
        <taxon>Chlamydomonadales</taxon>
        <taxon>Tetrabaenaceae</taxon>
        <taxon>Tetrabaena</taxon>
    </lineage>
</organism>
<evidence type="ECO:0000313" key="9">
    <source>
        <dbReference type="Proteomes" id="UP000236333"/>
    </source>
</evidence>
<dbReference type="Pfam" id="PF01194">
    <property type="entry name" value="RNA_pol_N"/>
    <property type="match status" value="1"/>
</dbReference>
<evidence type="ECO:0000256" key="4">
    <source>
        <dbReference type="ARBA" id="ARBA00022833"/>
    </source>
</evidence>
<keyword evidence="2 6" id="KW-0240">DNA-directed RNA polymerase</keyword>
<dbReference type="EMBL" id="PGGS01000951">
    <property type="protein sequence ID" value="PNH01284.1"/>
    <property type="molecule type" value="Genomic_DNA"/>
</dbReference>
<dbReference type="PANTHER" id="PTHR23431:SF3">
    <property type="entry name" value="DNA-DIRECTED RNA POLYMERASES I, II, AND III SUBUNIT RPABC5"/>
    <property type="match status" value="1"/>
</dbReference>
<dbReference type="InterPro" id="IPR023580">
    <property type="entry name" value="RNA_pol_su_RPB10"/>
</dbReference>
<keyword evidence="3" id="KW-0479">Metal-binding</keyword>
<dbReference type="EMBL" id="PGGS01001682">
    <property type="protein sequence ID" value="PNH00129.1"/>
    <property type="molecule type" value="Genomic_DNA"/>
</dbReference>
<dbReference type="InterPro" id="IPR000268">
    <property type="entry name" value="RPABC5/Rpb10"/>
</dbReference>
<dbReference type="GO" id="GO:0006351">
    <property type="term" value="P:DNA-templated transcription"/>
    <property type="evidence" value="ECO:0007669"/>
    <property type="project" value="InterPro"/>
</dbReference>
<evidence type="ECO:0000313" key="8">
    <source>
        <dbReference type="EMBL" id="PNH01474.1"/>
    </source>
</evidence>
<sequence length="77" mass="8808">MICPVRCFTCGRVIADKIKYFQRKRQELLGSKTAAPILDSGVQEEERVMGALLDELELTLMCCRRHLLTQVDLIDII</sequence>
<evidence type="ECO:0000313" key="7">
    <source>
        <dbReference type="EMBL" id="PNH01284.1"/>
    </source>
</evidence>
<comment type="caution">
    <text evidence="6">The sequence shown here is derived from an EMBL/GenBank/DDBJ whole genome shotgun (WGS) entry which is preliminary data.</text>
</comment>
<gene>
    <name evidence="8" type="ORF">TSOC_012626</name>
    <name evidence="7" type="ORF">TSOC_012845</name>
    <name evidence="6" type="ORF">TSOC_014063</name>
</gene>
<evidence type="ECO:0000256" key="2">
    <source>
        <dbReference type="ARBA" id="ARBA00022478"/>
    </source>
</evidence>
<dbReference type="GO" id="GO:0003899">
    <property type="term" value="F:DNA-directed RNA polymerase activity"/>
    <property type="evidence" value="ECO:0007669"/>
    <property type="project" value="InterPro"/>
</dbReference>
<dbReference type="OrthoDB" id="10258858at2759"/>